<gene>
    <name evidence="1" type="ORF">POCTA_138.1.T0070497</name>
</gene>
<dbReference type="Proteomes" id="UP000683925">
    <property type="component" value="Unassembled WGS sequence"/>
</dbReference>
<protein>
    <submittedName>
        <fullName evidence="1">Uncharacterized protein</fullName>
    </submittedName>
</protein>
<proteinExistence type="predicted"/>
<evidence type="ECO:0000313" key="2">
    <source>
        <dbReference type="Proteomes" id="UP000683925"/>
    </source>
</evidence>
<sequence>MFQQLFQQVSQFQIEGEPNLVKFSISANEKSIVLWLQLNGNRFLTLDRLDGNWKSREQQFSIAGIGQPFKLNLNESGNILIMYDVSKRYIYTWLRLHVNSNWLLRSTLDLQRQIDITSEINCFFFKNQIFIDRQHTFYIIKRLGQNFKIINKKIFNFNDYMDCLTYGYEKDVLAEVTDSTVYFWREDPKTWIKEKPAFYDCEIKPHYSCFQGNEIKAFVNGAVWMITYPEREFIAYEDERITKRITQSSLNYFFQLDEPTQNSEQYIQFWHRENQQQKNFNFEKLNLSAINILLGQNGNVFVALIKLEQFIQIQIYEGLQIRKQLQQII</sequence>
<keyword evidence="2" id="KW-1185">Reference proteome</keyword>
<organism evidence="1 2">
    <name type="scientific">Paramecium octaurelia</name>
    <dbReference type="NCBI Taxonomy" id="43137"/>
    <lineage>
        <taxon>Eukaryota</taxon>
        <taxon>Sar</taxon>
        <taxon>Alveolata</taxon>
        <taxon>Ciliophora</taxon>
        <taxon>Intramacronucleata</taxon>
        <taxon>Oligohymenophorea</taxon>
        <taxon>Peniculida</taxon>
        <taxon>Parameciidae</taxon>
        <taxon>Paramecium</taxon>
    </lineage>
</organism>
<reference evidence="1" key="1">
    <citation type="submission" date="2021-01" db="EMBL/GenBank/DDBJ databases">
        <authorList>
            <consortium name="Genoscope - CEA"/>
            <person name="William W."/>
        </authorList>
    </citation>
    <scope>NUCLEOTIDE SEQUENCE</scope>
</reference>
<evidence type="ECO:0000313" key="1">
    <source>
        <dbReference type="EMBL" id="CAD8136649.1"/>
    </source>
</evidence>
<dbReference type="OMA" id="FWHRENQ"/>
<name>A0A8S1SC00_PAROT</name>
<comment type="caution">
    <text evidence="1">The sequence shown here is derived from an EMBL/GenBank/DDBJ whole genome shotgun (WGS) entry which is preliminary data.</text>
</comment>
<dbReference type="OrthoDB" id="299409at2759"/>
<dbReference type="AlphaFoldDB" id="A0A8S1SC00"/>
<dbReference type="EMBL" id="CAJJDP010000006">
    <property type="protein sequence ID" value="CAD8136649.1"/>
    <property type="molecule type" value="Genomic_DNA"/>
</dbReference>
<accession>A0A8S1SC00</accession>